<name>A0A0K1Q239_9BACT</name>
<evidence type="ECO:0000313" key="3">
    <source>
        <dbReference type="EMBL" id="AKU99444.1"/>
    </source>
</evidence>
<feature type="region of interest" description="Disordered" evidence="1">
    <location>
        <begin position="61"/>
        <end position="86"/>
    </location>
</feature>
<feature type="region of interest" description="Disordered" evidence="1">
    <location>
        <begin position="1"/>
        <end position="34"/>
    </location>
</feature>
<evidence type="ECO:0000313" key="4">
    <source>
        <dbReference type="Proteomes" id="UP000064967"/>
    </source>
</evidence>
<reference evidence="3 4" key="1">
    <citation type="submission" date="2015-08" db="EMBL/GenBank/DDBJ databases">
        <authorList>
            <person name="Babu N.S."/>
            <person name="Beckwith C.J."/>
            <person name="Beseler K.G."/>
            <person name="Brison A."/>
            <person name="Carone J.V."/>
            <person name="Caskin T.P."/>
            <person name="Diamond M."/>
            <person name="Durham M.E."/>
            <person name="Foxe J.M."/>
            <person name="Go M."/>
            <person name="Henderson B.A."/>
            <person name="Jones I.B."/>
            <person name="McGettigan J.A."/>
            <person name="Micheletti S.J."/>
            <person name="Nasrallah M.E."/>
            <person name="Ortiz D."/>
            <person name="Piller C.R."/>
            <person name="Privatt S.R."/>
            <person name="Schneider S.L."/>
            <person name="Sharp S."/>
            <person name="Smith T.C."/>
            <person name="Stanton J.D."/>
            <person name="Ullery H.E."/>
            <person name="Wilson R.J."/>
            <person name="Serrano M.G."/>
            <person name="Buck G."/>
            <person name="Lee V."/>
            <person name="Wang Y."/>
            <person name="Carvalho R."/>
            <person name="Voegtly L."/>
            <person name="Shi R."/>
            <person name="Duckworth R."/>
            <person name="Johnson A."/>
            <person name="Loviza R."/>
            <person name="Walstead R."/>
            <person name="Shah Z."/>
            <person name="Kiflezghi M."/>
            <person name="Wade K."/>
            <person name="Ball S.L."/>
            <person name="Bradley K.W."/>
            <person name="Asai D.J."/>
            <person name="Bowman C.A."/>
            <person name="Russell D.A."/>
            <person name="Pope W.H."/>
            <person name="Jacobs-Sera D."/>
            <person name="Hendrix R.W."/>
            <person name="Hatfull G.F."/>
        </authorList>
    </citation>
    <scope>NUCLEOTIDE SEQUENCE [LARGE SCALE GENOMIC DNA]</scope>
    <source>
        <strain evidence="3 4">DSM 27648</strain>
    </source>
</reference>
<dbReference type="AlphaFoldDB" id="A0A0K1Q239"/>
<evidence type="ECO:0000256" key="1">
    <source>
        <dbReference type="SAM" id="MobiDB-lite"/>
    </source>
</evidence>
<keyword evidence="4" id="KW-1185">Reference proteome</keyword>
<dbReference type="Pfam" id="PF25560">
    <property type="entry name" value="DUF7932"/>
    <property type="match status" value="1"/>
</dbReference>
<feature type="domain" description="DUF7932" evidence="2">
    <location>
        <begin position="156"/>
        <end position="277"/>
    </location>
</feature>
<dbReference type="Proteomes" id="UP000064967">
    <property type="component" value="Chromosome"/>
</dbReference>
<feature type="compositionally biased region" description="Gly residues" evidence="1">
    <location>
        <begin position="14"/>
        <end position="34"/>
    </location>
</feature>
<protein>
    <submittedName>
        <fullName evidence="3">PE_PGRS</fullName>
    </submittedName>
</protein>
<dbReference type="EMBL" id="CP012333">
    <property type="protein sequence ID" value="AKU99444.1"/>
    <property type="molecule type" value="Genomic_DNA"/>
</dbReference>
<organism evidence="3 4">
    <name type="scientific">Labilithrix luteola</name>
    <dbReference type="NCBI Taxonomy" id="1391654"/>
    <lineage>
        <taxon>Bacteria</taxon>
        <taxon>Pseudomonadati</taxon>
        <taxon>Myxococcota</taxon>
        <taxon>Polyangia</taxon>
        <taxon>Polyangiales</taxon>
        <taxon>Labilitrichaceae</taxon>
        <taxon>Labilithrix</taxon>
    </lineage>
</organism>
<evidence type="ECO:0000259" key="2">
    <source>
        <dbReference type="Pfam" id="PF25560"/>
    </source>
</evidence>
<proteinExistence type="predicted"/>
<dbReference type="InterPro" id="IPR057692">
    <property type="entry name" value="DUF7932"/>
</dbReference>
<dbReference type="KEGG" id="llu:AKJ09_06108"/>
<feature type="compositionally biased region" description="Gly residues" evidence="1">
    <location>
        <begin position="62"/>
        <end position="82"/>
    </location>
</feature>
<gene>
    <name evidence="3" type="ORF">AKJ09_06108</name>
</gene>
<sequence>MQVEVRLSDASNGENGGSGGNGGSGSSGAPGGSGGQIVLRVSEYDTHLLLLVSHDVEAASGGKAGANGRGGKGGGGGLGGDGHSWSVTRTERDWLGHERIRHEHHSKPGGYNGRDGHDGSDATTLLYDGPQGQRGTFTIAVVERDGIHHYADRYDLKLVGFRHRNENGDGIYEPEETIYVTDVEVQNTGKMPTPAHHDIVIAIVETDWIAPAEATLVVPRSLAPGERHLFRGLELPFKLRVFNPQRAGAALKKAETIRLQASLPRVRSVFEGFAVTEEAMQMGRIAVRFPLEITPLTSLFSLAPGEAARLQWNVMNVSERAVGFETDEPRAVSVNIVMAGGDLQPNQIHLFDERGTHVPLDRGFARSVARIDAKHGNPFELTVAVSEDAPPHASARLVLAVQLGHFDAPNKLRPIQFQEFVVRVGEATEARQADVLVVANNRSDKTEIEAWREVIASFGLSSAVFDVSHVGNLEILRDVANGERKFRMVVLLDNSMDTGQGPRPPTSLLDPTTTLALTRAGVHVLQIHSGTGSILDRTLVPIDPVTPTERRAIDGTDREAVAAACANEPIGGNGVLVALQGKSDIVALRSKWLSEFIEARWPERRFVVWTTGNGDTDTRDVERLHRLMIRRTADAARGSLTALNADEHLVHDARFVREARTRSLFADALPFEIATLLLSLTPLPFGGGRAQIPGGVEDALVASVLTRLAVEMANVRHFGWGTSREKVVSAMPLLAYVEQYAFSTAPPHDDADLKRFGKPSTTLDPQSHRGRRLVELCAWLEILAGGQVRFWEWIPPFLWLRRGRKIRSRVREAIATLVGRVAPTLDDQNAVHQAIAARVKEIKESWLDLERRREASSNGAEFTQQRLAARFADYDVDFDAAHLAHDARRFSAAEAAQRQTERTRVTLDAEGAVQSASTRRDALFVPTSCSELLARAAPPMRIAVEEPPASAEASVGEIEVVFESDERAPRREALPQPR</sequence>
<accession>A0A0K1Q239</accession>